<dbReference type="OrthoDB" id="4158189at2759"/>
<sequence>MCGDSHLPPARESGDLIAVIHPTELQSLERDPSPNETQRSSTFRGRLRLSNRRPGATISTLQCESDGESDSDPHDNGYGDGFGDRRLHVRIHKFGQPLTMCYASAGLSFDTESISNSSNPVLHSFFVDLASSTSTTGDVRLNLGVGGDGVVGRTVSISDGHTRRVLGEGVIGWS</sequence>
<dbReference type="EMBL" id="AMWN01000004">
    <property type="protein sequence ID" value="EXJ88468.1"/>
    <property type="molecule type" value="Genomic_DNA"/>
</dbReference>
<dbReference type="STRING" id="1182541.W9Y7H4"/>
<evidence type="ECO:0000256" key="1">
    <source>
        <dbReference type="SAM" id="MobiDB-lite"/>
    </source>
</evidence>
<dbReference type="GeneID" id="19160273"/>
<dbReference type="RefSeq" id="XP_007724474.1">
    <property type="nucleotide sequence ID" value="XM_007726284.1"/>
</dbReference>
<dbReference type="AlphaFoldDB" id="W9Y7H4"/>
<evidence type="ECO:0000313" key="3">
    <source>
        <dbReference type="Proteomes" id="UP000019484"/>
    </source>
</evidence>
<gene>
    <name evidence="2" type="ORF">A1O1_05398</name>
</gene>
<dbReference type="HOGENOM" id="CLU_1758843_0_0_1"/>
<feature type="region of interest" description="Disordered" evidence="1">
    <location>
        <begin position="24"/>
        <end position="81"/>
    </location>
</feature>
<organism evidence="2 3">
    <name type="scientific">Capronia coronata CBS 617.96</name>
    <dbReference type="NCBI Taxonomy" id="1182541"/>
    <lineage>
        <taxon>Eukaryota</taxon>
        <taxon>Fungi</taxon>
        <taxon>Dikarya</taxon>
        <taxon>Ascomycota</taxon>
        <taxon>Pezizomycotina</taxon>
        <taxon>Eurotiomycetes</taxon>
        <taxon>Chaetothyriomycetidae</taxon>
        <taxon>Chaetothyriales</taxon>
        <taxon>Herpotrichiellaceae</taxon>
        <taxon>Capronia</taxon>
    </lineage>
</organism>
<feature type="compositionally biased region" description="Basic and acidic residues" evidence="1">
    <location>
        <begin position="71"/>
        <end position="81"/>
    </location>
</feature>
<feature type="compositionally biased region" description="Polar residues" evidence="1">
    <location>
        <begin position="34"/>
        <end position="43"/>
    </location>
</feature>
<protein>
    <submittedName>
        <fullName evidence="2">Uncharacterized protein</fullName>
    </submittedName>
</protein>
<name>W9Y7H4_9EURO</name>
<comment type="caution">
    <text evidence="2">The sequence shown here is derived from an EMBL/GenBank/DDBJ whole genome shotgun (WGS) entry which is preliminary data.</text>
</comment>
<proteinExistence type="predicted"/>
<keyword evidence="3" id="KW-1185">Reference proteome</keyword>
<dbReference type="Proteomes" id="UP000019484">
    <property type="component" value="Unassembled WGS sequence"/>
</dbReference>
<evidence type="ECO:0000313" key="2">
    <source>
        <dbReference type="EMBL" id="EXJ88468.1"/>
    </source>
</evidence>
<reference evidence="2 3" key="1">
    <citation type="submission" date="2013-03" db="EMBL/GenBank/DDBJ databases">
        <title>The Genome Sequence of Capronia coronata CBS 617.96.</title>
        <authorList>
            <consortium name="The Broad Institute Genomics Platform"/>
            <person name="Cuomo C."/>
            <person name="de Hoog S."/>
            <person name="Gorbushina A."/>
            <person name="Walker B."/>
            <person name="Young S.K."/>
            <person name="Zeng Q."/>
            <person name="Gargeya S."/>
            <person name="Fitzgerald M."/>
            <person name="Haas B."/>
            <person name="Abouelleil A."/>
            <person name="Allen A.W."/>
            <person name="Alvarado L."/>
            <person name="Arachchi H.M."/>
            <person name="Berlin A.M."/>
            <person name="Chapman S.B."/>
            <person name="Gainer-Dewar J."/>
            <person name="Goldberg J."/>
            <person name="Griggs A."/>
            <person name="Gujja S."/>
            <person name="Hansen M."/>
            <person name="Howarth C."/>
            <person name="Imamovic A."/>
            <person name="Ireland A."/>
            <person name="Larimer J."/>
            <person name="McCowan C."/>
            <person name="Murphy C."/>
            <person name="Pearson M."/>
            <person name="Poon T.W."/>
            <person name="Priest M."/>
            <person name="Roberts A."/>
            <person name="Saif S."/>
            <person name="Shea T."/>
            <person name="Sisk P."/>
            <person name="Sykes S."/>
            <person name="Wortman J."/>
            <person name="Nusbaum C."/>
            <person name="Birren B."/>
        </authorList>
    </citation>
    <scope>NUCLEOTIDE SEQUENCE [LARGE SCALE GENOMIC DNA]</scope>
    <source>
        <strain evidence="2 3">CBS 617.96</strain>
    </source>
</reference>
<accession>W9Y7H4</accession>
<dbReference type="eggNOG" id="ENOG502TF78">
    <property type="taxonomic scope" value="Eukaryota"/>
</dbReference>